<evidence type="ECO:0000256" key="5">
    <source>
        <dbReference type="ARBA" id="ARBA00022884"/>
    </source>
</evidence>
<protein>
    <recommendedName>
        <fullName evidence="10">Pseudouridine synthase</fullName>
        <ecNumber evidence="10">5.4.99.-</ecNumber>
    </recommendedName>
</protein>
<dbReference type="AlphaFoldDB" id="A0A078LNG7"/>
<dbReference type="Gene3D" id="6.10.140.230">
    <property type="match status" value="1"/>
</dbReference>
<evidence type="ECO:0000256" key="6">
    <source>
        <dbReference type="ARBA" id="ARBA00023235"/>
    </source>
</evidence>
<sequence>MAQRVQLTATVSENQLGQRLDQALAEMFPDYSRSRIKEWILDRRVLVNGKLCDKPKEKVLGGEQVSINAEIDEEIRFEPQDIPLDIVYEDDDILVINKPRDLVVHPGAGNPDGTVLNALLHYYPPIADVPRAGIVHRLDKDTTGLMVVAKTVPAQTRLVESLQLREITREYEAVAIGHMTAGGTVDEPISRHPTKRTHMSVHPMGKPAVTHYRIMEHFRVHTRLRLRLETGRTHQIRVHMAHITHPLVGDQVYGGRPRPPKGASEAFISTLRQFDRQALHATMLRLYHPISGIEMEWHAPIPQDMVELIDVMRADFEEHKDDVDWL</sequence>
<reference evidence="15" key="3">
    <citation type="submission" date="2018-10" db="EMBL/GenBank/DDBJ databases">
        <title>FDA dAtabase for Regulatory Grade micrObial Sequences (FDA-ARGOS): Supporting development and validation of Infectious Disease Dx tests.</title>
        <authorList>
            <person name="Campos J."/>
            <person name="Goldberg B."/>
            <person name="Tallon L.J."/>
            <person name="Sadzewicz L."/>
            <person name="Zhao X."/>
            <person name="Vavikolanu K."/>
            <person name="Mehta A."/>
            <person name="Aluvathingal J."/>
            <person name="Nadendla S."/>
            <person name="Geyer C."/>
            <person name="Nandy P."/>
            <person name="Yan Y."/>
            <person name="Sichtig H."/>
        </authorList>
    </citation>
    <scope>NUCLEOTIDE SEQUENCE</scope>
    <source>
        <strain evidence="15">FDAARGOS_526</strain>
    </source>
</reference>
<gene>
    <name evidence="13" type="primary">rluD</name>
    <name evidence="13" type="ORF">BN1086_03652</name>
    <name evidence="15" type="ORF">EGS84_08945</name>
    <name evidence="14" type="ORF">I5687_04645</name>
    <name evidence="16" type="ORF">NCTC10786_06187</name>
</gene>
<evidence type="ECO:0000256" key="8">
    <source>
        <dbReference type="PIRSR" id="PIRSR606225-1"/>
    </source>
</evidence>
<dbReference type="Proteomes" id="UP000282299">
    <property type="component" value="Unassembled WGS sequence"/>
</dbReference>
<dbReference type="GO" id="GO:0003723">
    <property type="term" value="F:RNA binding"/>
    <property type="evidence" value="ECO:0007669"/>
    <property type="project" value="UniProtKB-KW"/>
</dbReference>
<reference evidence="13" key="1">
    <citation type="submission" date="2014-06" db="EMBL/GenBank/DDBJ databases">
        <authorList>
            <person name="Urmite Genomes Urmite Genomes"/>
        </authorList>
    </citation>
    <scope>NUCLEOTIDE SEQUENCE</scope>
</reference>
<feature type="active site" evidence="8">
    <location>
        <position position="139"/>
    </location>
</feature>
<dbReference type="NCBIfam" id="NF008385">
    <property type="entry name" value="PRK11180.1"/>
    <property type="match status" value="1"/>
</dbReference>
<proteinExistence type="inferred from homology"/>
<keyword evidence="6 10" id="KW-0413">Isomerase</keyword>
<evidence type="ECO:0000256" key="4">
    <source>
        <dbReference type="ARBA" id="ARBA00022552"/>
    </source>
</evidence>
<dbReference type="PATRIC" id="fig|545.11.peg.3364"/>
<evidence type="ECO:0000259" key="12">
    <source>
        <dbReference type="SMART" id="SM00363"/>
    </source>
</evidence>
<dbReference type="CDD" id="cd00165">
    <property type="entry name" value="S4"/>
    <property type="match status" value="1"/>
</dbReference>
<evidence type="ECO:0000256" key="7">
    <source>
        <dbReference type="ARBA" id="ARBA00036882"/>
    </source>
</evidence>
<dbReference type="EMBL" id="UAVY01000011">
    <property type="protein sequence ID" value="SQB41889.1"/>
    <property type="molecule type" value="Genomic_DNA"/>
</dbReference>
<feature type="region of interest" description="Disordered" evidence="11">
    <location>
        <begin position="183"/>
        <end position="203"/>
    </location>
</feature>
<dbReference type="PANTHER" id="PTHR21600:SF44">
    <property type="entry name" value="RIBOSOMAL LARGE SUBUNIT PSEUDOURIDINE SYNTHASE D"/>
    <property type="match status" value="1"/>
</dbReference>
<evidence type="ECO:0000313" key="18">
    <source>
        <dbReference type="Proteomes" id="UP000282299"/>
    </source>
</evidence>
<reference evidence="16 17" key="2">
    <citation type="submission" date="2018-06" db="EMBL/GenBank/DDBJ databases">
        <authorList>
            <consortium name="Pathogen Informatics"/>
            <person name="Doyle S."/>
        </authorList>
    </citation>
    <scope>NUCLEOTIDE SEQUENCE [LARGE SCALE GENOMIC DNA]</scope>
    <source>
        <strain evidence="16 17">NCTC10786</strain>
    </source>
</reference>
<name>A0A078LNG7_CITKO</name>
<dbReference type="EC" id="5.4.99.-" evidence="10"/>
<dbReference type="CDD" id="cd02869">
    <property type="entry name" value="PseudoU_synth_RluA_like"/>
    <property type="match status" value="1"/>
</dbReference>
<evidence type="ECO:0000256" key="2">
    <source>
        <dbReference type="ARBA" id="ARBA00010876"/>
    </source>
</evidence>
<dbReference type="SUPFAM" id="SSF55174">
    <property type="entry name" value="Alpha-L RNA-binding motif"/>
    <property type="match status" value="1"/>
</dbReference>
<dbReference type="Proteomes" id="UP000807555">
    <property type="component" value="Unassembled WGS sequence"/>
</dbReference>
<evidence type="ECO:0000313" key="15">
    <source>
        <dbReference type="EMBL" id="RSC17059.1"/>
    </source>
</evidence>
<dbReference type="FunFam" id="3.10.290.10:FF:000011">
    <property type="entry name" value="Pseudouridine synthase"/>
    <property type="match status" value="1"/>
</dbReference>
<comment type="function">
    <text evidence="10">Responsible for synthesis of pseudouridine from uracil.</text>
</comment>
<dbReference type="InterPro" id="IPR006225">
    <property type="entry name" value="PsdUridine_synth_RluC/D"/>
</dbReference>
<dbReference type="GO" id="GO:0000455">
    <property type="term" value="P:enzyme-directed rRNA pseudouridine synthesis"/>
    <property type="evidence" value="ECO:0007669"/>
    <property type="project" value="UniProtKB-ARBA"/>
</dbReference>
<dbReference type="RefSeq" id="WP_047461899.1">
    <property type="nucleotide sequence ID" value="NZ_ABTEQQ020000006.1"/>
</dbReference>
<dbReference type="FunFam" id="3.30.2350.10:FF:000004">
    <property type="entry name" value="Pseudouridine synthase"/>
    <property type="match status" value="1"/>
</dbReference>
<dbReference type="EMBL" id="LK931336">
    <property type="protein sequence ID" value="CDZ85443.1"/>
    <property type="molecule type" value="Genomic_DNA"/>
</dbReference>
<comment type="similarity">
    <text evidence="2 10">Belongs to the pseudouridine synthase RluA family.</text>
</comment>
<evidence type="ECO:0000256" key="9">
    <source>
        <dbReference type="PROSITE-ProRule" id="PRU00182"/>
    </source>
</evidence>
<evidence type="ECO:0000256" key="10">
    <source>
        <dbReference type="RuleBase" id="RU362028"/>
    </source>
</evidence>
<dbReference type="InterPro" id="IPR036986">
    <property type="entry name" value="S4_RNA-bd_sf"/>
</dbReference>
<dbReference type="InterPro" id="IPR006224">
    <property type="entry name" value="PsdUridine_synth_RluA-like_CS"/>
</dbReference>
<dbReference type="Pfam" id="PF01479">
    <property type="entry name" value="S4"/>
    <property type="match status" value="1"/>
</dbReference>
<dbReference type="NCBIfam" id="TIGR00005">
    <property type="entry name" value="rluA_subfam"/>
    <property type="match status" value="1"/>
</dbReference>
<reference evidence="14" key="5">
    <citation type="submission" date="2020-11" db="EMBL/GenBank/DDBJ databases">
        <title>Enhanced detection system for hospital associated transmission using whole genome sequencing surveillance.</title>
        <authorList>
            <person name="Harrison L.H."/>
            <person name="Van Tyne D."/>
            <person name="Marsh J.W."/>
            <person name="Griffith M.P."/>
            <person name="Snyder D.J."/>
            <person name="Cooper V.S."/>
            <person name="Mustapha M."/>
        </authorList>
    </citation>
    <scope>NUCLEOTIDE SEQUENCE</scope>
    <source>
        <strain evidence="14">CB00014</strain>
    </source>
</reference>
<keyword evidence="3" id="KW-0963">Cytoplasm</keyword>
<feature type="domain" description="RNA-binding S4" evidence="12">
    <location>
        <begin position="18"/>
        <end position="83"/>
    </location>
</feature>
<comment type="catalytic activity">
    <reaction evidence="7">
        <text>uridine(1911/1915/1917) in 23S rRNA = pseudouridine(1911/1915/1917) in 23S rRNA</text>
        <dbReference type="Rhea" id="RHEA:42524"/>
        <dbReference type="Rhea" id="RHEA-COMP:10097"/>
        <dbReference type="Rhea" id="RHEA-COMP:10098"/>
        <dbReference type="ChEBI" id="CHEBI:65314"/>
        <dbReference type="ChEBI" id="CHEBI:65315"/>
        <dbReference type="EC" id="5.4.99.23"/>
    </reaction>
</comment>
<dbReference type="EMBL" id="JADVNV010000002">
    <property type="protein sequence ID" value="MBJ9867240.1"/>
    <property type="molecule type" value="Genomic_DNA"/>
</dbReference>
<accession>A0A078LNG7</accession>
<dbReference type="InterPro" id="IPR020103">
    <property type="entry name" value="PsdUridine_synth_cat_dom_sf"/>
</dbReference>
<evidence type="ECO:0000313" key="17">
    <source>
        <dbReference type="Proteomes" id="UP000251584"/>
    </source>
</evidence>
<dbReference type="InterPro" id="IPR006145">
    <property type="entry name" value="PsdUridine_synth_RsuA/RluA"/>
</dbReference>
<keyword evidence="5 9" id="KW-0694">RNA-binding</keyword>
<dbReference type="Proteomes" id="UP000251584">
    <property type="component" value="Unassembled WGS sequence"/>
</dbReference>
<dbReference type="Gene3D" id="3.10.290.10">
    <property type="entry name" value="RNA-binding S4 domain"/>
    <property type="match status" value="1"/>
</dbReference>
<reference evidence="18" key="4">
    <citation type="submission" date="2018-10" db="EMBL/GenBank/DDBJ databases">
        <title>FDA dAtabase for Regulatory Grade micrObial Sequences (FDA-ARGOS): Supporting development and validation of Infectious Disease Dx tests.</title>
        <authorList>
            <person name="Goldberg B."/>
            <person name="Campos J."/>
            <person name="Tallon L."/>
            <person name="Sadzewicz L."/>
            <person name="Zhao X."/>
            <person name="Vavikolanu K."/>
            <person name="Mehta A."/>
            <person name="Aluvathingal J."/>
            <person name="Nadendla S."/>
            <person name="Geyer C."/>
            <person name="Nandy P."/>
            <person name="Yan Y."/>
            <person name="Sichtig H."/>
        </authorList>
    </citation>
    <scope>NUCLEOTIDE SEQUENCE [LARGE SCALE GENOMIC DNA]</scope>
    <source>
        <strain evidence="18">FDAARGOS_526</strain>
    </source>
</reference>
<dbReference type="SUPFAM" id="SSF55120">
    <property type="entry name" value="Pseudouridine synthase"/>
    <property type="match status" value="1"/>
</dbReference>
<dbReference type="InterPro" id="IPR050188">
    <property type="entry name" value="RluA_PseudoU_synthase"/>
</dbReference>
<evidence type="ECO:0000313" key="14">
    <source>
        <dbReference type="EMBL" id="MBJ9867240.1"/>
    </source>
</evidence>
<dbReference type="EMBL" id="RKIT01000002">
    <property type="protein sequence ID" value="RSC17059.1"/>
    <property type="molecule type" value="Genomic_DNA"/>
</dbReference>
<evidence type="ECO:0000313" key="16">
    <source>
        <dbReference type="EMBL" id="SQB41889.1"/>
    </source>
</evidence>
<evidence type="ECO:0000256" key="1">
    <source>
        <dbReference type="ARBA" id="ARBA00004496"/>
    </source>
</evidence>
<evidence type="ECO:0000256" key="3">
    <source>
        <dbReference type="ARBA" id="ARBA00022490"/>
    </source>
</evidence>
<dbReference type="GO" id="GO:0005737">
    <property type="term" value="C:cytoplasm"/>
    <property type="evidence" value="ECO:0007669"/>
    <property type="project" value="UniProtKB-SubCell"/>
</dbReference>
<dbReference type="PROSITE" id="PS50889">
    <property type="entry name" value="S4"/>
    <property type="match status" value="1"/>
</dbReference>
<organism evidence="13">
    <name type="scientific">Citrobacter koseri</name>
    <name type="common">Citrobacter diversus</name>
    <dbReference type="NCBI Taxonomy" id="545"/>
    <lineage>
        <taxon>Bacteria</taxon>
        <taxon>Pseudomonadati</taxon>
        <taxon>Pseudomonadota</taxon>
        <taxon>Gammaproteobacteria</taxon>
        <taxon>Enterobacterales</taxon>
        <taxon>Enterobacteriaceae</taxon>
        <taxon>Citrobacter</taxon>
    </lineage>
</organism>
<evidence type="ECO:0000256" key="11">
    <source>
        <dbReference type="SAM" id="MobiDB-lite"/>
    </source>
</evidence>
<dbReference type="PROSITE" id="PS01129">
    <property type="entry name" value="PSI_RLU"/>
    <property type="match status" value="1"/>
</dbReference>
<dbReference type="PANTHER" id="PTHR21600">
    <property type="entry name" value="MITOCHONDRIAL RNA PSEUDOURIDINE SYNTHASE"/>
    <property type="match status" value="1"/>
</dbReference>
<dbReference type="GO" id="GO:0160140">
    <property type="term" value="F:23S rRNA pseudouridine(1911/1915/1917) synthase activity"/>
    <property type="evidence" value="ECO:0007669"/>
    <property type="project" value="UniProtKB-EC"/>
</dbReference>
<dbReference type="InterPro" id="IPR002942">
    <property type="entry name" value="S4_RNA-bd"/>
</dbReference>
<dbReference type="SMART" id="SM00363">
    <property type="entry name" value="S4"/>
    <property type="match status" value="1"/>
</dbReference>
<comment type="subcellular location">
    <subcellularLocation>
        <location evidence="1">Cytoplasm</location>
    </subcellularLocation>
</comment>
<dbReference type="Gene3D" id="3.30.2350.10">
    <property type="entry name" value="Pseudouridine synthase"/>
    <property type="match status" value="1"/>
</dbReference>
<evidence type="ECO:0000313" key="13">
    <source>
        <dbReference type="EMBL" id="CDZ85443.1"/>
    </source>
</evidence>
<keyword evidence="4" id="KW-0698">rRNA processing</keyword>
<comment type="catalytic activity">
    <reaction evidence="10">
        <text>a uridine in RNA = a pseudouridine in RNA</text>
        <dbReference type="Rhea" id="RHEA:48348"/>
        <dbReference type="Rhea" id="RHEA-COMP:12068"/>
        <dbReference type="Rhea" id="RHEA-COMP:12069"/>
        <dbReference type="ChEBI" id="CHEBI:65314"/>
        <dbReference type="ChEBI" id="CHEBI:65315"/>
    </reaction>
</comment>
<dbReference type="Pfam" id="PF00849">
    <property type="entry name" value="PseudoU_synth_2"/>
    <property type="match status" value="1"/>
</dbReference>